<accession>A0A3D8SL36</accession>
<evidence type="ECO:0000256" key="6">
    <source>
        <dbReference type="ARBA" id="ARBA00022792"/>
    </source>
</evidence>
<feature type="active site" evidence="11">
    <location>
        <position position="179"/>
    </location>
</feature>
<dbReference type="GO" id="GO:0006465">
    <property type="term" value="P:signal peptide processing"/>
    <property type="evidence" value="ECO:0007669"/>
    <property type="project" value="InterPro"/>
</dbReference>
<evidence type="ECO:0000256" key="8">
    <source>
        <dbReference type="ARBA" id="ARBA00022989"/>
    </source>
</evidence>
<dbReference type="RefSeq" id="XP_026606438.1">
    <property type="nucleotide sequence ID" value="XM_026745572.1"/>
</dbReference>
<keyword evidence="9" id="KW-0496">Mitochondrion</keyword>
<dbReference type="STRING" id="1810919.A0A3D8SL36"/>
<evidence type="ECO:0000256" key="7">
    <source>
        <dbReference type="ARBA" id="ARBA00022801"/>
    </source>
</evidence>
<protein>
    <recommendedName>
        <fullName evidence="3">Mitochondrial inner membrane protease subunit 2</fullName>
    </recommendedName>
</protein>
<dbReference type="GO" id="GO:0004252">
    <property type="term" value="F:serine-type endopeptidase activity"/>
    <property type="evidence" value="ECO:0007669"/>
    <property type="project" value="InterPro"/>
</dbReference>
<dbReference type="InterPro" id="IPR036286">
    <property type="entry name" value="LexA/Signal_pep-like_sf"/>
</dbReference>
<dbReference type="InterPro" id="IPR000223">
    <property type="entry name" value="Pept_S26A_signal_pept_1"/>
</dbReference>
<evidence type="ECO:0000256" key="3">
    <source>
        <dbReference type="ARBA" id="ARBA00013650"/>
    </source>
</evidence>
<evidence type="ECO:0000313" key="15">
    <source>
        <dbReference type="Proteomes" id="UP000256690"/>
    </source>
</evidence>
<name>A0A3D8SL36_9EURO</name>
<evidence type="ECO:0000256" key="10">
    <source>
        <dbReference type="ARBA" id="ARBA00023136"/>
    </source>
</evidence>
<evidence type="ECO:0000256" key="12">
    <source>
        <dbReference type="SAM" id="MobiDB-lite"/>
    </source>
</evidence>
<proteinExistence type="inferred from homology"/>
<keyword evidence="5" id="KW-0812">Transmembrane</keyword>
<dbReference type="InterPro" id="IPR019533">
    <property type="entry name" value="Peptidase_S26"/>
</dbReference>
<dbReference type="InterPro" id="IPR037730">
    <property type="entry name" value="IMP2"/>
</dbReference>
<dbReference type="PRINTS" id="PR00727">
    <property type="entry name" value="LEADERPTASE"/>
</dbReference>
<dbReference type="CDD" id="cd06530">
    <property type="entry name" value="S26_SPase_I"/>
    <property type="match status" value="1"/>
</dbReference>
<evidence type="ECO:0000256" key="5">
    <source>
        <dbReference type="ARBA" id="ARBA00022692"/>
    </source>
</evidence>
<gene>
    <name evidence="14" type="ORF">DSM5745_03556</name>
</gene>
<keyword evidence="15" id="KW-1185">Reference proteome</keyword>
<dbReference type="FunFam" id="2.10.109.10:FF:000023">
    <property type="entry name" value="Mitochondrial inner membrane protease subunit 2"/>
    <property type="match status" value="1"/>
</dbReference>
<dbReference type="GeneID" id="38113926"/>
<feature type="compositionally biased region" description="Pro residues" evidence="12">
    <location>
        <begin position="34"/>
        <end position="48"/>
    </location>
</feature>
<feature type="compositionally biased region" description="Low complexity" evidence="12">
    <location>
        <begin position="49"/>
        <end position="59"/>
    </location>
</feature>
<evidence type="ECO:0000256" key="4">
    <source>
        <dbReference type="ARBA" id="ARBA00022670"/>
    </source>
</evidence>
<dbReference type="GO" id="GO:0006627">
    <property type="term" value="P:protein processing involved in protein targeting to mitochondrion"/>
    <property type="evidence" value="ECO:0007669"/>
    <property type="project" value="InterPro"/>
</dbReference>
<keyword evidence="7" id="KW-0378">Hydrolase</keyword>
<keyword evidence="10" id="KW-0472">Membrane</keyword>
<evidence type="ECO:0000256" key="1">
    <source>
        <dbReference type="ARBA" id="ARBA00004434"/>
    </source>
</evidence>
<comment type="subcellular location">
    <subcellularLocation>
        <location evidence="1">Mitochondrion inner membrane</location>
        <topology evidence="1">Single-pass membrane protein</topology>
    </subcellularLocation>
</comment>
<evidence type="ECO:0000256" key="2">
    <source>
        <dbReference type="ARBA" id="ARBA00007066"/>
    </source>
</evidence>
<dbReference type="Proteomes" id="UP000256690">
    <property type="component" value="Unassembled WGS sequence"/>
</dbReference>
<organism evidence="14 15">
    <name type="scientific">Aspergillus mulundensis</name>
    <dbReference type="NCBI Taxonomy" id="1810919"/>
    <lineage>
        <taxon>Eukaryota</taxon>
        <taxon>Fungi</taxon>
        <taxon>Dikarya</taxon>
        <taxon>Ascomycota</taxon>
        <taxon>Pezizomycotina</taxon>
        <taxon>Eurotiomycetes</taxon>
        <taxon>Eurotiomycetidae</taxon>
        <taxon>Eurotiales</taxon>
        <taxon>Aspergillaceae</taxon>
        <taxon>Aspergillus</taxon>
        <taxon>Aspergillus subgen. Nidulantes</taxon>
    </lineage>
</organism>
<dbReference type="SUPFAM" id="SSF51306">
    <property type="entry name" value="LexA/Signal peptidase"/>
    <property type="match status" value="1"/>
</dbReference>
<keyword evidence="6" id="KW-0999">Mitochondrion inner membrane</keyword>
<dbReference type="OrthoDB" id="9996127at2759"/>
<comment type="caution">
    <text evidence="14">The sequence shown here is derived from an EMBL/GenBank/DDBJ whole genome shotgun (WGS) entry which is preliminary data.</text>
</comment>
<evidence type="ECO:0000256" key="11">
    <source>
        <dbReference type="PIRSR" id="PIRSR600223-1"/>
    </source>
</evidence>
<dbReference type="AlphaFoldDB" id="A0A3D8SL36"/>
<keyword evidence="4" id="KW-0645">Protease</keyword>
<evidence type="ECO:0000256" key="9">
    <source>
        <dbReference type="ARBA" id="ARBA00023128"/>
    </source>
</evidence>
<sequence length="286" mass="32436">MAQPPKYRILSPEAAKSRIYSHPYPVSNPSKPSFQPPTPSPSSHPPTPTSSTTSTSTPKATPKLRFPFFTLAHLRHLYARTPRFIRLPLRAVGAVWPIFPIVFFIPEYIAQIREVSGPSMTPYLNPNHHNDETQKSLVLIKMWPGLSAFKWGGERQLRIERGMLVAFRSPHDTDNIAIKRVIGLPGDRITTLKPCAKPSQIVPWGHVWVEGDNPKKTIDSNAYGPVSISLIMGNVTAILRPEFRWVKWEEWESGNVEGGRFGEDYRKEARDRVEKEAVKLQRPFLT</sequence>
<evidence type="ECO:0000259" key="13">
    <source>
        <dbReference type="Pfam" id="PF10502"/>
    </source>
</evidence>
<dbReference type="PANTHER" id="PTHR46041:SF2">
    <property type="entry name" value="MITOCHONDRIAL INNER MEMBRANE PROTEASE SUBUNIT 2"/>
    <property type="match status" value="1"/>
</dbReference>
<dbReference type="Gene3D" id="2.10.109.10">
    <property type="entry name" value="Umud Fragment, subunit A"/>
    <property type="match status" value="1"/>
</dbReference>
<dbReference type="Pfam" id="PF10502">
    <property type="entry name" value="Peptidase_S26"/>
    <property type="match status" value="1"/>
</dbReference>
<keyword evidence="8" id="KW-1133">Transmembrane helix</keyword>
<feature type="region of interest" description="Disordered" evidence="12">
    <location>
        <begin position="20"/>
        <end position="59"/>
    </location>
</feature>
<dbReference type="EMBL" id="PVWQ01000003">
    <property type="protein sequence ID" value="RDW86914.1"/>
    <property type="molecule type" value="Genomic_DNA"/>
</dbReference>
<dbReference type="PANTHER" id="PTHR46041">
    <property type="entry name" value="MITOCHONDRIAL INNER MEMBRANE PROTEASE SUBUNIT 2"/>
    <property type="match status" value="1"/>
</dbReference>
<feature type="domain" description="Peptidase S26" evidence="13">
    <location>
        <begin position="92"/>
        <end position="190"/>
    </location>
</feature>
<dbReference type="GO" id="GO:0042720">
    <property type="term" value="C:mitochondrial inner membrane peptidase complex"/>
    <property type="evidence" value="ECO:0007669"/>
    <property type="project" value="InterPro"/>
</dbReference>
<evidence type="ECO:0000313" key="14">
    <source>
        <dbReference type="EMBL" id="RDW86914.1"/>
    </source>
</evidence>
<comment type="similarity">
    <text evidence="2">Belongs to the peptidase S26 family. IMP2 subfamily.</text>
</comment>
<feature type="active site" evidence="11">
    <location>
        <position position="119"/>
    </location>
</feature>
<reference evidence="14 15" key="1">
    <citation type="journal article" date="2018" name="IMA Fungus">
        <title>IMA Genome-F 9: Draft genome sequence of Annulohypoxylon stygium, Aspergillus mulundensis, Berkeleyomyces basicola (syn. Thielaviopsis basicola), Ceratocystis smalleyi, two Cercospora beticola strains, Coleophoma cylindrospora, Fusarium fracticaudum, Phialophora cf. hyalina, and Morchella septimelata.</title>
        <authorList>
            <person name="Wingfield B.D."/>
            <person name="Bills G.F."/>
            <person name="Dong Y."/>
            <person name="Huang W."/>
            <person name="Nel W.J."/>
            <person name="Swalarsk-Parry B.S."/>
            <person name="Vaghefi N."/>
            <person name="Wilken P.M."/>
            <person name="An Z."/>
            <person name="de Beer Z.W."/>
            <person name="De Vos L."/>
            <person name="Chen L."/>
            <person name="Duong T.A."/>
            <person name="Gao Y."/>
            <person name="Hammerbacher A."/>
            <person name="Kikkert J.R."/>
            <person name="Li Y."/>
            <person name="Li H."/>
            <person name="Li K."/>
            <person name="Li Q."/>
            <person name="Liu X."/>
            <person name="Ma X."/>
            <person name="Naidoo K."/>
            <person name="Pethybridge S.J."/>
            <person name="Sun J."/>
            <person name="Steenkamp E.T."/>
            <person name="van der Nest M.A."/>
            <person name="van Wyk S."/>
            <person name="Wingfield M.J."/>
            <person name="Xiong C."/>
            <person name="Yue Q."/>
            <person name="Zhang X."/>
        </authorList>
    </citation>
    <scope>NUCLEOTIDE SEQUENCE [LARGE SCALE GENOMIC DNA]</scope>
    <source>
        <strain evidence="14 15">DSM 5745</strain>
    </source>
</reference>